<name>A0ABS8U3V0_9SPHI</name>
<proteinExistence type="predicted"/>
<dbReference type="RefSeq" id="WP_232177182.1">
    <property type="nucleotide sequence ID" value="NZ_JAJPWV010000003.1"/>
</dbReference>
<keyword evidence="1" id="KW-0175">Coiled coil</keyword>
<reference evidence="2 3" key="1">
    <citation type="submission" date="2021-12" db="EMBL/GenBank/DDBJ databases">
        <title>Mucilaginibacter roseus genome.</title>
        <authorList>
            <person name="Ferreira J.R."/>
            <person name="Newman J.D."/>
        </authorList>
    </citation>
    <scope>NUCLEOTIDE SEQUENCE [LARGE SCALE GENOMIC DNA]</scope>
    <source>
        <strain evidence="2 3">LMG 28454</strain>
    </source>
</reference>
<sequence>MSKIKESTISRRSFVKSTSFFWLSKAIFTDPAIKTLADAVGLNTTPSSDFSCELFRSSDLLYLKYFFYNARVSGKHIRRIGNKPMYVYIKAPAQHIAEELVKQDPKTFTSRNDLRLKETFLSQSSWLAFKLTDEFRSLRFDPESLLDWKNNFDMLTIDSFASRESDRFSGYGFALQALKDEFTAQTIDDVPVLHSTASQASSHQPITTFDVPFRMSLSPIANPLTGNTQFTRTLGEHVFTENNLLKLHYLCTCKSRQEVKIVSPWENSLVFRTIDNELAPPRFKVVRAVCPQTADRGVELLPAPVNREELKELTMRKEYDRDVTADYFKIAALGATAYLKYKNDDPTLKFSIVGWQQKIKYARDNYVSVTFRAVDVFTGLKLLISIIAEREFKFGISFLPKKYYVAFAEKEKIYDDGVTVSKLPFKKIIPRTNGAYFYPQTFDLVSFANGTGRRADNSYLVARNKVDCVFDAAQSIYPENLVVFDYTGIDKNGAEHHFQSKIVFIPAEKYVIQSGTYQYHNEDSVLKDVVAGNPVPIIGIGELDPAQDVNLQPGTRPGCIPNPAAGYTYKLEKTFAQPLPAVPPGYSKLEILLGELKRIITLPPYRTSFAINIKNDLTYARLDGLKAVNLIGKDSTNATFRTSDILLAPEYNPNLSGPDFYLNNFPVVPALYNANVILSQIDQIQGRSEYRTVKYFNTYRNSNKDIDVPYDSNPALLFFELANGIGNFFTENYKSSGAVANPGIKITHVSALDNSISYNETHNDLRTGVTKNAVAGGFKVVGNVPGESVFRELKAEILGISLVSILQSSLGLNDLPVFAYARQFEQTLKRVEELEEEFKDIAKGWIAEYKSKIALIAEYKKQIEQYEEQLRLLSKIDLRAWLESVIEQSSALNYYRQQAQALQYAQVNLKAYVRDCLKPVKDKISAQILAAMVGGYDVATMVDCLITPVLTTSQQFQANLDNFIKKAGDLRTNVSNGKLPEKYLEEAVKIILIEKIINGTNALDLLSRYKECVKQAGRIEDKYKAAYQEIVDGINEALNFASAIGQDYQEQLENQVAEAISNMPALLEKLISDADLPFKPEQISGWLLKTYQLVQVYDNYHRLYANLRGGHYVILLKELGLDIPATYQLSIDKVQADLEASFKKEVRNLKYTVEPPTAIKTAFTELQNTLLATDVTLKAYEAKIDEINQLIQTTITNYQAVAGQLYRQYEIIVIQAAEIRAKLRDPEKFVADFVRNKIKDLQGDLDNYRRDIINKAKGSPEYLALQAKIAEYDVFIKKIQSLTRQKLDYKFNTKKFRKASLGGVIEFLPVPNVTELKINVNYEIELNITSLGKPPSIGRQSHVTESTLSNFKLGMLQLLYIDFERVRFITGSDVKDDFQVQIRNVEFAGFLGFFQAFQEYLKSLSDNLVFDISATGVRVGYGITIPDITSGAFNFFNLSLSALLTLPFQPEKSMQMQFGIGNELNKFGLTVLGIFGGQGYFNLIAEPRSGIVGMEVVLEFGAIFNLNLNVARGTAYLVGGIYIKRYKGNYELRGYILCVGRLNILGLFSASVTFYLALEGNSQVLKGVCRVTVSHQLTPFFEISVSFEMEKIIKGTESKGSTGEAAYLKTSTINQTGDLYIADTNLNKAYFYHDEEIYIYIKTDDTVPVAPKATLVDNNSRALISSVKSKSQGSLHYFSIRPSDMPTGEYELNIAQPGTANLVKKVFKIVSAEADSCSEELNTYISLEDYYASYYHSI</sequence>
<evidence type="ECO:0000256" key="1">
    <source>
        <dbReference type="SAM" id="Coils"/>
    </source>
</evidence>
<keyword evidence="3" id="KW-1185">Reference proteome</keyword>
<feature type="coiled-coil region" evidence="1">
    <location>
        <begin position="817"/>
        <end position="876"/>
    </location>
</feature>
<evidence type="ECO:0000313" key="2">
    <source>
        <dbReference type="EMBL" id="MCD8740780.1"/>
    </source>
</evidence>
<dbReference type="EMBL" id="JAJPWV010000003">
    <property type="protein sequence ID" value="MCD8740780.1"/>
    <property type="molecule type" value="Genomic_DNA"/>
</dbReference>
<comment type="caution">
    <text evidence="2">The sequence shown here is derived from an EMBL/GenBank/DDBJ whole genome shotgun (WGS) entry which is preliminary data.</text>
</comment>
<organism evidence="2 3">
    <name type="scientific">Mucilaginibacter roseus</name>
    <dbReference type="NCBI Taxonomy" id="1528868"/>
    <lineage>
        <taxon>Bacteria</taxon>
        <taxon>Pseudomonadati</taxon>
        <taxon>Bacteroidota</taxon>
        <taxon>Sphingobacteriia</taxon>
        <taxon>Sphingobacteriales</taxon>
        <taxon>Sphingobacteriaceae</taxon>
        <taxon>Mucilaginibacter</taxon>
    </lineage>
</organism>
<protein>
    <submittedName>
        <fullName evidence="2">Uncharacterized protein</fullName>
    </submittedName>
</protein>
<evidence type="ECO:0000313" key="3">
    <source>
        <dbReference type="Proteomes" id="UP001199919"/>
    </source>
</evidence>
<dbReference type="Proteomes" id="UP001199919">
    <property type="component" value="Unassembled WGS sequence"/>
</dbReference>
<accession>A0ABS8U3V0</accession>
<gene>
    <name evidence="2" type="ORF">LT679_09230</name>
</gene>